<dbReference type="GO" id="GO:0004834">
    <property type="term" value="F:tryptophan synthase activity"/>
    <property type="evidence" value="ECO:0007669"/>
    <property type="project" value="UniProtKB-EC"/>
</dbReference>
<protein>
    <submittedName>
        <fullName evidence="1">Tryptophan synthase alpha chain</fullName>
        <ecNumber evidence="1">4.2.1.20</ecNumber>
    </submittedName>
</protein>
<comment type="caution">
    <text evidence="1">The sequence shown here is derived from an EMBL/GenBank/DDBJ whole genome shotgun (WGS) entry which is preliminary data.</text>
</comment>
<dbReference type="SUPFAM" id="SSF51366">
    <property type="entry name" value="Ribulose-phoshate binding barrel"/>
    <property type="match status" value="1"/>
</dbReference>
<dbReference type="Gene3D" id="3.20.20.70">
    <property type="entry name" value="Aldolase class I"/>
    <property type="match status" value="1"/>
</dbReference>
<keyword evidence="2" id="KW-1185">Reference proteome</keyword>
<dbReference type="AlphaFoldDB" id="A0A0B8P8X0"/>
<evidence type="ECO:0000313" key="1">
    <source>
        <dbReference type="EMBL" id="GAM59349.1"/>
    </source>
</evidence>
<reference evidence="1 2" key="2">
    <citation type="submission" date="2015-01" db="EMBL/GenBank/DDBJ databases">
        <authorList>
            <consortium name="NBRP consortium"/>
            <person name="Sawabe T."/>
            <person name="Meirelles P."/>
            <person name="Feng G."/>
            <person name="Sayaka M."/>
            <person name="Hattori M."/>
            <person name="Ohkuma M."/>
        </authorList>
    </citation>
    <scope>NUCLEOTIDE SEQUENCE [LARGE SCALE GENOMIC DNA]</scope>
    <source>
        <strain evidence="2">JCM 19231</strain>
    </source>
</reference>
<dbReference type="UniPathway" id="UPA00035">
    <property type="reaction ID" value="UER00044"/>
</dbReference>
<dbReference type="EMBL" id="BBRZ01000143">
    <property type="protein sequence ID" value="GAM59349.1"/>
    <property type="molecule type" value="Genomic_DNA"/>
</dbReference>
<dbReference type="InterPro" id="IPR013785">
    <property type="entry name" value="Aldolase_TIM"/>
</dbReference>
<dbReference type="EC" id="4.2.1.20" evidence="1"/>
<reference evidence="1 2" key="1">
    <citation type="submission" date="2015-01" db="EMBL/GenBank/DDBJ databases">
        <title>Vibrio sp. C1 JCM 19231 whole genome shotgun sequence.</title>
        <authorList>
            <person name="Sawabe T."/>
            <person name="Meirelles P."/>
            <person name="Feng G."/>
            <person name="Sayaka M."/>
            <person name="Hattori M."/>
            <person name="Ohkuma M."/>
        </authorList>
    </citation>
    <scope>NUCLEOTIDE SEQUENCE [LARGE SCALE GENOMIC DNA]</scope>
    <source>
        <strain evidence="2">JCM 19231</strain>
    </source>
</reference>
<name>A0A0B8P8X0_9VIBR</name>
<accession>A0A0B8P8X0</accession>
<sequence>MPVQHMLDRLNQFDAPPALLGFGISEPSQVKTAIELALRVLSQVQLWLRSSKQMWVIQALC</sequence>
<dbReference type="InterPro" id="IPR011060">
    <property type="entry name" value="RibuloseP-bd_barrel"/>
</dbReference>
<evidence type="ECO:0000313" key="2">
    <source>
        <dbReference type="Proteomes" id="UP000031671"/>
    </source>
</evidence>
<gene>
    <name evidence="1" type="ORF">JCM19231_5625</name>
</gene>
<organism evidence="1 2">
    <name type="scientific">Vibrio ishigakensis</name>
    <dbReference type="NCBI Taxonomy" id="1481914"/>
    <lineage>
        <taxon>Bacteria</taxon>
        <taxon>Pseudomonadati</taxon>
        <taxon>Pseudomonadota</taxon>
        <taxon>Gammaproteobacteria</taxon>
        <taxon>Vibrionales</taxon>
        <taxon>Vibrionaceae</taxon>
        <taxon>Vibrio</taxon>
    </lineage>
</organism>
<proteinExistence type="predicted"/>
<keyword evidence="1" id="KW-0456">Lyase</keyword>
<dbReference type="Proteomes" id="UP000031671">
    <property type="component" value="Unassembled WGS sequence"/>
</dbReference>